<dbReference type="AlphaFoldDB" id="A0A6A1C707"/>
<reference evidence="1" key="1">
    <citation type="journal article" date="2019" name="Nat. Med.">
        <title>A library of human gut bacterial isolates paired with longitudinal multiomics data enables mechanistic microbiome research.</title>
        <authorList>
            <person name="Poyet M."/>
            <person name="Groussin M."/>
            <person name="Gibbons S.M."/>
            <person name="Avila-Pacheco J."/>
            <person name="Jiang X."/>
            <person name="Kearney S.M."/>
            <person name="Perrotta A.R."/>
            <person name="Berdy B."/>
            <person name="Zhao S."/>
            <person name="Lieberman T.D."/>
            <person name="Swanson P.K."/>
            <person name="Smith M."/>
            <person name="Roesemann S."/>
            <person name="Alexander J.E."/>
            <person name="Rich S.A."/>
            <person name="Livny J."/>
            <person name="Vlamakis H."/>
            <person name="Clish C."/>
            <person name="Bullock K."/>
            <person name="Deik A."/>
            <person name="Scott J."/>
            <person name="Pierce K.A."/>
            <person name="Xavier R.J."/>
            <person name="Alm E.J."/>
        </authorList>
    </citation>
    <scope>NUCLEOTIDE SEQUENCE</scope>
    <source>
        <strain evidence="1">BIOML-A13</strain>
    </source>
</reference>
<evidence type="ECO:0000313" key="1">
    <source>
        <dbReference type="EMBL" id="KAA4640133.1"/>
    </source>
</evidence>
<dbReference type="NCBIfam" id="TIGR04549">
    <property type="entry name" value="LP_HExxH_w_tonB"/>
    <property type="match status" value="1"/>
</dbReference>
<comment type="caution">
    <text evidence="1">The sequence shown here is derived from an EMBL/GenBank/DDBJ whole genome shotgun (WGS) entry which is preliminary data.</text>
</comment>
<dbReference type="Gene3D" id="3.40.390.70">
    <property type="match status" value="1"/>
</dbReference>
<protein>
    <submittedName>
        <fullName evidence="1">Uncharacterized protein</fullName>
    </submittedName>
</protein>
<accession>A0A6A1C707</accession>
<feature type="non-terminal residue" evidence="1">
    <location>
        <position position="1"/>
    </location>
</feature>
<organism evidence="1">
    <name type="scientific">Bacteroides ovatus</name>
    <dbReference type="NCBI Taxonomy" id="28116"/>
    <lineage>
        <taxon>Bacteria</taxon>
        <taxon>Pseudomonadati</taxon>
        <taxon>Bacteroidota</taxon>
        <taxon>Bacteroidia</taxon>
        <taxon>Bacteroidales</taxon>
        <taxon>Bacteroidaceae</taxon>
        <taxon>Bacteroides</taxon>
    </lineage>
</organism>
<gene>
    <name evidence="1" type="ORF">F3B51_27165</name>
</gene>
<name>A0A6A1C707_BACOV</name>
<dbReference type="InterPro" id="IPR030890">
    <property type="entry name" value="LP_HExxH_w_TonB"/>
</dbReference>
<dbReference type="Pfam" id="PF15890">
    <property type="entry name" value="Peptidase_Mx1"/>
    <property type="match status" value="1"/>
</dbReference>
<sequence length="114" mass="13037">DTSYDRISESDYVGSSWYRVSESVALQKGFISPYAMDRATEDFAEMVAIYVTNDASTWEDMLASAGTTGRPIIEKKFEIVFDYMLNSWGLDLDKLREIVLRRQSEITELDLSTL</sequence>
<dbReference type="EMBL" id="VWFN01000098">
    <property type="protein sequence ID" value="KAA4640133.1"/>
    <property type="molecule type" value="Genomic_DNA"/>
</dbReference>
<proteinExistence type="predicted"/>